<accession>A0ABW2BGV0</accession>
<dbReference type="Gene3D" id="3.20.20.80">
    <property type="entry name" value="Glycosidases"/>
    <property type="match status" value="1"/>
</dbReference>
<keyword evidence="7 9" id="KW-0326">Glycosidase</keyword>
<evidence type="ECO:0000256" key="8">
    <source>
        <dbReference type="ARBA" id="ARBA00023326"/>
    </source>
</evidence>
<sequence>MSISLKRRSLLAGSAASLLSRPAGAADFGPLGKPSWAADGPQGVAMRKGLAFGAAVPSNLLNRSAEFRKILARDCGLLLGNNELKMAVVMPEPGRTDFAPADSVVRFARAHGQRLRGHALVWHEALPSWVAEQLAKASPAQAEDFLRRWIDTAMGRYRGMIESWDVLNEVLAGYGPVRREDGLRETPWLAALGPGYLDLAFRLAHDADPSAVLTWNEDSLEHDFGWVEARRARVLTRLEAMRKRGVPVRRFGIQAHLVSDHPFDAAKFRRFLRELGQLGVGIAITELDIDDKAFPADPAARDKGVADFARRFLDVALDEPALLDVVTWGLFDGDTWLNDHPDHRRPDGRRQRPLPLDEAMRPKPFREALIAAFRHAPDHSTVRARLRGTA</sequence>
<protein>
    <recommendedName>
        <fullName evidence="9">Beta-xylanase</fullName>
        <ecNumber evidence="9">3.2.1.8</ecNumber>
    </recommendedName>
</protein>
<dbReference type="SUPFAM" id="SSF51445">
    <property type="entry name" value="(Trans)glycosidases"/>
    <property type="match status" value="1"/>
</dbReference>
<evidence type="ECO:0000259" key="12">
    <source>
        <dbReference type="PROSITE" id="PS51760"/>
    </source>
</evidence>
<dbReference type="InterPro" id="IPR017853">
    <property type="entry name" value="GH"/>
</dbReference>
<evidence type="ECO:0000256" key="9">
    <source>
        <dbReference type="RuleBase" id="RU361174"/>
    </source>
</evidence>
<keyword evidence="8 9" id="KW-0624">Polysaccharide degradation</keyword>
<feature type="compositionally biased region" description="Basic and acidic residues" evidence="10">
    <location>
        <begin position="339"/>
        <end position="350"/>
    </location>
</feature>
<evidence type="ECO:0000256" key="11">
    <source>
        <dbReference type="SAM" id="SignalP"/>
    </source>
</evidence>
<dbReference type="RefSeq" id="WP_378968173.1">
    <property type="nucleotide sequence ID" value="NZ_JBHSWN010000001.1"/>
</dbReference>
<reference evidence="14" key="1">
    <citation type="journal article" date="2019" name="Int. J. Syst. Evol. Microbiol.">
        <title>The Global Catalogue of Microorganisms (GCM) 10K type strain sequencing project: providing services to taxonomists for standard genome sequencing and annotation.</title>
        <authorList>
            <consortium name="The Broad Institute Genomics Platform"/>
            <consortium name="The Broad Institute Genome Sequencing Center for Infectious Disease"/>
            <person name="Wu L."/>
            <person name="Ma J."/>
        </authorList>
    </citation>
    <scope>NUCLEOTIDE SEQUENCE [LARGE SCALE GENOMIC DNA]</scope>
    <source>
        <strain evidence="14">CCUG 48316</strain>
    </source>
</reference>
<comment type="similarity">
    <text evidence="2 9">Belongs to the glycosyl hydrolase 10 (cellulase F) family.</text>
</comment>
<dbReference type="PROSITE" id="PS51760">
    <property type="entry name" value="GH10_2"/>
    <property type="match status" value="1"/>
</dbReference>
<evidence type="ECO:0000256" key="5">
    <source>
        <dbReference type="ARBA" id="ARBA00022801"/>
    </source>
</evidence>
<feature type="region of interest" description="Disordered" evidence="10">
    <location>
        <begin position="339"/>
        <end position="358"/>
    </location>
</feature>
<keyword evidence="4 11" id="KW-0732">Signal</keyword>
<evidence type="ECO:0000256" key="10">
    <source>
        <dbReference type="SAM" id="MobiDB-lite"/>
    </source>
</evidence>
<comment type="caution">
    <text evidence="13">The sequence shown here is derived from an EMBL/GenBank/DDBJ whole genome shotgun (WGS) entry which is preliminary data.</text>
</comment>
<gene>
    <name evidence="13" type="ORF">ACFQE0_06540</name>
</gene>
<dbReference type="PRINTS" id="PR00134">
    <property type="entry name" value="GLHYDRLASE10"/>
</dbReference>
<dbReference type="PANTHER" id="PTHR31490:SF88">
    <property type="entry name" value="BETA-XYLANASE"/>
    <property type="match status" value="1"/>
</dbReference>
<dbReference type="InterPro" id="IPR006311">
    <property type="entry name" value="TAT_signal"/>
</dbReference>
<evidence type="ECO:0000256" key="3">
    <source>
        <dbReference type="ARBA" id="ARBA00022651"/>
    </source>
</evidence>
<name>A0ABW2BGV0_9HYPH</name>
<proteinExistence type="inferred from homology"/>
<evidence type="ECO:0000313" key="13">
    <source>
        <dbReference type="EMBL" id="MFC6789312.1"/>
    </source>
</evidence>
<feature type="signal peptide" evidence="11">
    <location>
        <begin position="1"/>
        <end position="25"/>
    </location>
</feature>
<organism evidence="13 14">
    <name type="scientific">Methylobacterium komagatae</name>
    <dbReference type="NCBI Taxonomy" id="374425"/>
    <lineage>
        <taxon>Bacteria</taxon>
        <taxon>Pseudomonadati</taxon>
        <taxon>Pseudomonadota</taxon>
        <taxon>Alphaproteobacteria</taxon>
        <taxon>Hyphomicrobiales</taxon>
        <taxon>Methylobacteriaceae</taxon>
        <taxon>Methylobacterium</taxon>
    </lineage>
</organism>
<dbReference type="PANTHER" id="PTHR31490">
    <property type="entry name" value="GLYCOSYL HYDROLASE"/>
    <property type="match status" value="1"/>
</dbReference>
<dbReference type="SMART" id="SM00633">
    <property type="entry name" value="Glyco_10"/>
    <property type="match status" value="1"/>
</dbReference>
<keyword evidence="3" id="KW-0858">Xylan degradation</keyword>
<dbReference type="InterPro" id="IPR001000">
    <property type="entry name" value="GH10_dom"/>
</dbReference>
<dbReference type="PROSITE" id="PS51318">
    <property type="entry name" value="TAT"/>
    <property type="match status" value="1"/>
</dbReference>
<feature type="chain" id="PRO_5045693081" description="Beta-xylanase" evidence="11">
    <location>
        <begin position="26"/>
        <end position="390"/>
    </location>
</feature>
<comment type="catalytic activity">
    <reaction evidence="1 9">
        <text>Endohydrolysis of (1-&gt;4)-beta-D-xylosidic linkages in xylans.</text>
        <dbReference type="EC" id="3.2.1.8"/>
    </reaction>
</comment>
<feature type="domain" description="GH10" evidence="12">
    <location>
        <begin position="37"/>
        <end position="372"/>
    </location>
</feature>
<dbReference type="Pfam" id="PF00331">
    <property type="entry name" value="Glyco_hydro_10"/>
    <property type="match status" value="1"/>
</dbReference>
<evidence type="ECO:0000256" key="4">
    <source>
        <dbReference type="ARBA" id="ARBA00022729"/>
    </source>
</evidence>
<evidence type="ECO:0000256" key="6">
    <source>
        <dbReference type="ARBA" id="ARBA00023277"/>
    </source>
</evidence>
<dbReference type="EMBL" id="JBHSWN010000001">
    <property type="protein sequence ID" value="MFC6789312.1"/>
    <property type="molecule type" value="Genomic_DNA"/>
</dbReference>
<keyword evidence="6 9" id="KW-0119">Carbohydrate metabolism</keyword>
<evidence type="ECO:0000313" key="14">
    <source>
        <dbReference type="Proteomes" id="UP001596292"/>
    </source>
</evidence>
<keyword evidence="14" id="KW-1185">Reference proteome</keyword>
<dbReference type="EC" id="3.2.1.8" evidence="9"/>
<evidence type="ECO:0000256" key="2">
    <source>
        <dbReference type="ARBA" id="ARBA00007495"/>
    </source>
</evidence>
<dbReference type="InterPro" id="IPR044846">
    <property type="entry name" value="GH10"/>
</dbReference>
<keyword evidence="5 9" id="KW-0378">Hydrolase</keyword>
<evidence type="ECO:0000256" key="7">
    <source>
        <dbReference type="ARBA" id="ARBA00023295"/>
    </source>
</evidence>
<evidence type="ECO:0000256" key="1">
    <source>
        <dbReference type="ARBA" id="ARBA00000681"/>
    </source>
</evidence>
<dbReference type="Proteomes" id="UP001596292">
    <property type="component" value="Unassembled WGS sequence"/>
</dbReference>